<dbReference type="Pfam" id="PF08241">
    <property type="entry name" value="Methyltransf_11"/>
    <property type="match status" value="1"/>
</dbReference>
<keyword evidence="3" id="KW-1185">Reference proteome</keyword>
<evidence type="ECO:0000313" key="2">
    <source>
        <dbReference type="EMBL" id="RYC71009.1"/>
    </source>
</evidence>
<dbReference type="InterPro" id="IPR013216">
    <property type="entry name" value="Methyltransf_11"/>
</dbReference>
<dbReference type="Proteomes" id="UP000290407">
    <property type="component" value="Unassembled WGS sequence"/>
</dbReference>
<evidence type="ECO:0000259" key="1">
    <source>
        <dbReference type="Pfam" id="PF08241"/>
    </source>
</evidence>
<organism evidence="2 3">
    <name type="scientific">Spirosoma sordidisoli</name>
    <dbReference type="NCBI Taxonomy" id="2502893"/>
    <lineage>
        <taxon>Bacteria</taxon>
        <taxon>Pseudomonadati</taxon>
        <taxon>Bacteroidota</taxon>
        <taxon>Cytophagia</taxon>
        <taxon>Cytophagales</taxon>
        <taxon>Cytophagaceae</taxon>
        <taxon>Spirosoma</taxon>
    </lineage>
</organism>
<dbReference type="EMBL" id="SBLB01000001">
    <property type="protein sequence ID" value="RYC71009.1"/>
    <property type="molecule type" value="Genomic_DNA"/>
</dbReference>
<sequence length="280" mass="31744">MMNSTLTVEKPAAVNADDYYFYHTIDLPGLGEMKGEWDLRQSPEKYLGNVRLTNKRVLEMGAANGFLSFHMEQKGASVVSYDLSPEQDWDIVPFADKNAAALAPDRKNHIRKINNAYRLAHSLLNSSCEYVHGSVYHIPDSVGQVDITTFGSILLHIRDPFLALQQAARITRETIIITDILDNNRQRLINTLFGWLGKGAVRAIRQKLFGPSMIFRPDPAIGHPEETWWHLSPELLEQALGVLGFGDIQISYHTQYFAQHHKSQLMYTLVAQRTVPMRAQ</sequence>
<reference evidence="2 3" key="1">
    <citation type="submission" date="2019-01" db="EMBL/GenBank/DDBJ databases">
        <title>Spirosoma flava sp. nov., a propanil-degrading bacterium isolated from herbicide-contaminated soil.</title>
        <authorList>
            <person name="Zhang L."/>
            <person name="Jiang J.-D."/>
        </authorList>
    </citation>
    <scope>NUCLEOTIDE SEQUENCE [LARGE SCALE GENOMIC DNA]</scope>
    <source>
        <strain evidence="2 3">TY50</strain>
    </source>
</reference>
<dbReference type="InterPro" id="IPR029063">
    <property type="entry name" value="SAM-dependent_MTases_sf"/>
</dbReference>
<evidence type="ECO:0000313" key="3">
    <source>
        <dbReference type="Proteomes" id="UP000290407"/>
    </source>
</evidence>
<dbReference type="Gene3D" id="3.40.50.150">
    <property type="entry name" value="Vaccinia Virus protein VP39"/>
    <property type="match status" value="1"/>
</dbReference>
<comment type="caution">
    <text evidence="2">The sequence shown here is derived from an EMBL/GenBank/DDBJ whole genome shotgun (WGS) entry which is preliminary data.</text>
</comment>
<proteinExistence type="predicted"/>
<name>A0A4Q2UVP7_9BACT</name>
<dbReference type="RefSeq" id="WP_077923145.1">
    <property type="nucleotide sequence ID" value="NZ_SBLB01000001.1"/>
</dbReference>
<dbReference type="SUPFAM" id="SSF53335">
    <property type="entry name" value="S-adenosyl-L-methionine-dependent methyltransferases"/>
    <property type="match status" value="1"/>
</dbReference>
<feature type="domain" description="Methyltransferase type 11" evidence="1">
    <location>
        <begin position="58"/>
        <end position="172"/>
    </location>
</feature>
<dbReference type="GO" id="GO:0008757">
    <property type="term" value="F:S-adenosylmethionine-dependent methyltransferase activity"/>
    <property type="evidence" value="ECO:0007669"/>
    <property type="project" value="InterPro"/>
</dbReference>
<dbReference type="AlphaFoldDB" id="A0A4Q2UVP7"/>
<gene>
    <name evidence="2" type="ORF">EQG79_02355</name>
</gene>
<protein>
    <recommendedName>
        <fullName evidence="1">Methyltransferase type 11 domain-containing protein</fullName>
    </recommendedName>
</protein>
<accession>A0A4Q2UVP7</accession>